<dbReference type="STRING" id="1629334.Cva_01673"/>
<dbReference type="Proteomes" id="UP000036771">
    <property type="component" value="Unassembled WGS sequence"/>
</dbReference>
<dbReference type="InterPro" id="IPR005498">
    <property type="entry name" value="T4SS_VirB10/TraB/TrbI"/>
</dbReference>
<evidence type="ECO:0000313" key="2">
    <source>
        <dbReference type="Proteomes" id="UP000036771"/>
    </source>
</evidence>
<dbReference type="CDD" id="cd16430">
    <property type="entry name" value="TraB"/>
    <property type="match status" value="1"/>
</dbReference>
<gene>
    <name evidence="1" type="ORF">Cva_01673</name>
</gene>
<proteinExistence type="predicted"/>
<organism evidence="1 2">
    <name type="scientific">Caedimonas varicaedens</name>
    <dbReference type="NCBI Taxonomy" id="1629334"/>
    <lineage>
        <taxon>Bacteria</taxon>
        <taxon>Pseudomonadati</taxon>
        <taxon>Pseudomonadota</taxon>
        <taxon>Alphaproteobacteria</taxon>
        <taxon>Holosporales</taxon>
        <taxon>Caedimonadaceae</taxon>
        <taxon>Caedimonas</taxon>
    </lineage>
</organism>
<dbReference type="EMBL" id="BBVC01000112">
    <property type="protein sequence ID" value="GAO99003.1"/>
    <property type="molecule type" value="Genomic_DNA"/>
</dbReference>
<reference evidence="1 2" key="1">
    <citation type="submission" date="2015-03" db="EMBL/GenBank/DDBJ databases">
        <title>Caedibacter varicaedens, whole genome shotgun sequence.</title>
        <authorList>
            <person name="Suzuki H."/>
            <person name="Dapper A.L."/>
            <person name="Gibson A.K."/>
            <person name="Jackson C."/>
            <person name="Lee H."/>
            <person name="Pejaver V.R."/>
            <person name="Doak T."/>
            <person name="Lynch M."/>
        </authorList>
    </citation>
    <scope>NUCLEOTIDE SEQUENCE [LARGE SCALE GENOMIC DNA]</scope>
</reference>
<sequence>MSWVEQDGVTVEKKVEGWVIGEDGRPGLRGEVVDRSGEAVRDTLLAGMLSGLSGFLKQEATSSVYPVSPFGQTNALKGKQALGGAASTGAGNALDKLAEFSIKRAEQMQPVILIASGRVVDVVFKSGVDLRPEAATPSLTLMDAQHKEQKHDKDF</sequence>
<name>A0A0K8MFN1_9PROT</name>
<dbReference type="AlphaFoldDB" id="A0A0K8MFN1"/>
<dbReference type="Pfam" id="PF03743">
    <property type="entry name" value="TrbI"/>
    <property type="match status" value="1"/>
</dbReference>
<comment type="caution">
    <text evidence="1">The sequence shown here is derived from an EMBL/GenBank/DDBJ whole genome shotgun (WGS) entry which is preliminary data.</text>
</comment>
<keyword evidence="2" id="KW-1185">Reference proteome</keyword>
<accession>A0A0K8MFN1</accession>
<protein>
    <submittedName>
        <fullName evidence="1">Bacterial conjugation TrbI-like protein</fullName>
    </submittedName>
</protein>
<evidence type="ECO:0000313" key="1">
    <source>
        <dbReference type="EMBL" id="GAO99003.1"/>
    </source>
</evidence>